<sequence>MLNQNHPYHLVTLSPWPIMCSMNLFNLLLSLIIWFYMNIEIYMIFNSLNLIISMILWWRDVIRESTYQGNHTYMIMNFLKFSMILFITSELFFFISFFWTFIHSSISPNIEIGQMWPPMNISTFNPYDIPLLNSIILISSGFSITWSHYCIMNNKFKNFKISLILTIMLGIYFSSLQYIEYYEAPFCINDSIYGSIFFMTTGFHGLHVLIGITMLIISYIRSLNKHFSSIHHFQFEATLWYWHFVDVIWLFLYTLIYWWMK</sequence>
<dbReference type="Gene3D" id="1.20.120.80">
    <property type="entry name" value="Cytochrome c oxidase, subunit III, four-helix bundle"/>
    <property type="match status" value="1"/>
</dbReference>
<comment type="function">
    <text evidence="8">Component of the cytochrome c oxidase, the last enzyme in the mitochondrial electron transport chain which drives oxidative phosphorylation. The respiratory chain contains 3 multisubunit complexes succinate dehydrogenase (complex II, CII), ubiquinol-cytochrome c oxidoreductase (cytochrome b-c1 complex, complex III, CIII) and cytochrome c oxidase (complex IV, CIV), that cooperate to transfer electrons derived from NADH and succinate to molecular oxygen, creating an electrochemical gradient over the inner membrane that drives transmembrane transport and the ATP synthase. Cytochrome c oxidase is the component of the respiratory chain that catalyzes the reduction of oxygen to water. Electrons originating from reduced cytochrome c in the intermembrane space (IMS) are transferred via the dinuclear copper A center (CU(A)) of subunit 2 and heme A of subunit 1 to the active site in subunit 1, a binuclear center (BNC) formed by heme A3 and copper B (CU(B)). The BNC reduces molecular oxygen to 2 water molecules using 4 electrons from cytochrome c in the IMS and 4 protons from the mitochondrial matrix.</text>
</comment>
<dbReference type="InterPro" id="IPR024791">
    <property type="entry name" value="Cyt_c/ubiquinol_Oxase_su3"/>
</dbReference>
<protein>
    <recommendedName>
        <fullName evidence="3 8">Cytochrome c oxidase subunit 3</fullName>
    </recommendedName>
</protein>
<keyword evidence="4 8" id="KW-0812">Transmembrane</keyword>
<dbReference type="InterPro" id="IPR000298">
    <property type="entry name" value="Cyt_c_oxidase-like_su3"/>
</dbReference>
<gene>
    <name evidence="11" type="primary">cox3</name>
</gene>
<evidence type="ECO:0000256" key="3">
    <source>
        <dbReference type="ARBA" id="ARBA00015944"/>
    </source>
</evidence>
<dbReference type="PANTHER" id="PTHR11403:SF7">
    <property type="entry name" value="CYTOCHROME C OXIDASE SUBUNIT 3"/>
    <property type="match status" value="1"/>
</dbReference>
<keyword evidence="6 9" id="KW-1133">Transmembrane helix</keyword>
<dbReference type="PROSITE" id="PS50253">
    <property type="entry name" value="COX3"/>
    <property type="match status" value="1"/>
</dbReference>
<dbReference type="AlphaFoldDB" id="A0A7U0M7T5"/>
<dbReference type="InterPro" id="IPR013833">
    <property type="entry name" value="Cyt_c_oxidase_su3_a-hlx"/>
</dbReference>
<dbReference type="GO" id="GO:0005739">
    <property type="term" value="C:mitochondrion"/>
    <property type="evidence" value="ECO:0007669"/>
    <property type="project" value="TreeGrafter"/>
</dbReference>
<evidence type="ECO:0000259" key="10">
    <source>
        <dbReference type="PROSITE" id="PS50253"/>
    </source>
</evidence>
<reference evidence="11" key="1">
    <citation type="submission" date="2020-11" db="EMBL/GenBank/DDBJ databases">
        <title>First mtgenome sequences from three genera and phylogenetic relationships of the family Apidae based on mtgenome sequences (Hymenoptera: Apoidea).</title>
        <authorList>
            <person name="Wen Z."/>
            <person name="Chen B."/>
        </authorList>
    </citation>
    <scope>NUCLEOTIDE SEQUENCE</scope>
</reference>
<dbReference type="PANTHER" id="PTHR11403">
    <property type="entry name" value="CYTOCHROME C OXIDASE SUBUNIT III"/>
    <property type="match status" value="1"/>
</dbReference>
<feature type="transmembrane region" description="Helical" evidence="9">
    <location>
        <begin position="240"/>
        <end position="260"/>
    </location>
</feature>
<dbReference type="GO" id="GO:0016020">
    <property type="term" value="C:membrane"/>
    <property type="evidence" value="ECO:0007669"/>
    <property type="project" value="UniProtKB-SubCell"/>
</dbReference>
<evidence type="ECO:0000256" key="7">
    <source>
        <dbReference type="ARBA" id="ARBA00023136"/>
    </source>
</evidence>
<dbReference type="InterPro" id="IPR035973">
    <property type="entry name" value="Cyt_c_oxidase_su3-like_sf"/>
</dbReference>
<feature type="transmembrane region" description="Helical" evidence="9">
    <location>
        <begin position="129"/>
        <end position="149"/>
    </location>
</feature>
<evidence type="ECO:0000256" key="4">
    <source>
        <dbReference type="ARBA" id="ARBA00022692"/>
    </source>
</evidence>
<evidence type="ECO:0000313" key="11">
    <source>
        <dbReference type="EMBL" id="QQX27991.1"/>
    </source>
</evidence>
<feature type="transmembrane region" description="Helical" evidence="9">
    <location>
        <begin position="191"/>
        <end position="220"/>
    </location>
</feature>
<evidence type="ECO:0000256" key="2">
    <source>
        <dbReference type="ARBA" id="ARBA00010581"/>
    </source>
</evidence>
<evidence type="ECO:0000256" key="5">
    <source>
        <dbReference type="ARBA" id="ARBA00022967"/>
    </source>
</evidence>
<accession>A0A7U0M7T5</accession>
<keyword evidence="8 11" id="KW-0496">Mitochondrion</keyword>
<comment type="subcellular location">
    <subcellularLocation>
        <location evidence="1">Membrane</location>
        <topology evidence="1">Multi-pass membrane protein</topology>
    </subcellularLocation>
</comment>
<dbReference type="EMBL" id="MW281319">
    <property type="protein sequence ID" value="QQX27991.1"/>
    <property type="molecule type" value="Genomic_DNA"/>
</dbReference>
<name>A0A7U0M7T5_9HYME</name>
<comment type="similarity">
    <text evidence="2 8">Belongs to the cytochrome c oxidase subunit 3 family.</text>
</comment>
<evidence type="ECO:0000256" key="8">
    <source>
        <dbReference type="RuleBase" id="RU003375"/>
    </source>
</evidence>
<organism evidence="11">
    <name type="scientific">Ceratina okinawana</name>
    <dbReference type="NCBI Taxonomy" id="236018"/>
    <lineage>
        <taxon>Eukaryota</taxon>
        <taxon>Metazoa</taxon>
        <taxon>Ecdysozoa</taxon>
        <taxon>Arthropoda</taxon>
        <taxon>Hexapoda</taxon>
        <taxon>Insecta</taxon>
        <taxon>Pterygota</taxon>
        <taxon>Neoptera</taxon>
        <taxon>Endopterygota</taxon>
        <taxon>Hymenoptera</taxon>
        <taxon>Apocrita</taxon>
        <taxon>Aculeata</taxon>
        <taxon>Apoidea</taxon>
        <taxon>Anthophila</taxon>
        <taxon>Apidae</taxon>
        <taxon>Ceratina</taxon>
        <taxon>Ceratinidia</taxon>
    </lineage>
</organism>
<dbReference type="SUPFAM" id="SSF81452">
    <property type="entry name" value="Cytochrome c oxidase subunit III-like"/>
    <property type="match status" value="1"/>
</dbReference>
<proteinExistence type="inferred from homology"/>
<feature type="domain" description="Heme-copper oxidase subunit III family profile" evidence="10">
    <location>
        <begin position="4"/>
        <end position="261"/>
    </location>
</feature>
<dbReference type="CDD" id="cd01665">
    <property type="entry name" value="Cyt_c_Oxidase_III"/>
    <property type="match status" value="1"/>
</dbReference>
<feature type="transmembrane region" description="Helical" evidence="9">
    <location>
        <begin position="41"/>
        <end position="58"/>
    </location>
</feature>
<evidence type="ECO:0000256" key="1">
    <source>
        <dbReference type="ARBA" id="ARBA00004141"/>
    </source>
</evidence>
<feature type="transmembrane region" description="Helical" evidence="9">
    <location>
        <begin position="78"/>
        <end position="102"/>
    </location>
</feature>
<evidence type="ECO:0000256" key="9">
    <source>
        <dbReference type="SAM" id="Phobius"/>
    </source>
</evidence>
<dbReference type="GeneID" id="67157435"/>
<feature type="transmembrane region" description="Helical" evidence="9">
    <location>
        <begin position="161"/>
        <end position="179"/>
    </location>
</feature>
<dbReference type="Gene3D" id="1.10.287.70">
    <property type="match status" value="1"/>
</dbReference>
<evidence type="ECO:0000256" key="6">
    <source>
        <dbReference type="ARBA" id="ARBA00022989"/>
    </source>
</evidence>
<dbReference type="GO" id="GO:0004129">
    <property type="term" value="F:cytochrome-c oxidase activity"/>
    <property type="evidence" value="ECO:0007669"/>
    <property type="project" value="InterPro"/>
</dbReference>
<dbReference type="GO" id="GO:0006123">
    <property type="term" value="P:mitochondrial electron transport, cytochrome c to oxygen"/>
    <property type="evidence" value="ECO:0007669"/>
    <property type="project" value="TreeGrafter"/>
</dbReference>
<feature type="transmembrane region" description="Helical" evidence="9">
    <location>
        <begin position="12"/>
        <end position="35"/>
    </location>
</feature>
<dbReference type="Pfam" id="PF00510">
    <property type="entry name" value="COX3"/>
    <property type="match status" value="1"/>
</dbReference>
<dbReference type="RefSeq" id="YP_010154756.1">
    <property type="nucleotide sequence ID" value="NC_057193.1"/>
</dbReference>
<keyword evidence="5" id="KW-1278">Translocase</keyword>
<geneLocation type="mitochondrion" evidence="11"/>
<dbReference type="InterPro" id="IPR033945">
    <property type="entry name" value="Cyt_c_oxase_su3_dom"/>
</dbReference>
<keyword evidence="7 9" id="KW-0472">Membrane</keyword>